<dbReference type="GO" id="GO:0003842">
    <property type="term" value="F:L-glutamate gamma-semialdehyde dehydrogenase activity"/>
    <property type="evidence" value="ECO:0007669"/>
    <property type="project" value="UniProtKB-EC"/>
</dbReference>
<evidence type="ECO:0000256" key="2">
    <source>
        <dbReference type="ARBA" id="ARBA00004739"/>
    </source>
</evidence>
<comment type="pathway">
    <text evidence="2">Amino-acid degradation; L-proline degradation into L-glutamate; L-glutamate from L-proline: step 1/2.</text>
</comment>
<dbReference type="InterPro" id="IPR002872">
    <property type="entry name" value="Proline_DH_dom"/>
</dbReference>
<feature type="active site" evidence="22">
    <location>
        <position position="995"/>
    </location>
</feature>
<dbReference type="InterPro" id="IPR024089">
    <property type="entry name" value="PRODH_PutA_dom_I/II"/>
</dbReference>
<dbReference type="GO" id="GO:0001217">
    <property type="term" value="F:DNA-binding transcription repressor activity"/>
    <property type="evidence" value="ECO:0007669"/>
    <property type="project" value="UniProtKB-ARBA"/>
</dbReference>
<evidence type="ECO:0000256" key="4">
    <source>
        <dbReference type="ARBA" id="ARBA00012695"/>
    </source>
</evidence>
<dbReference type="GO" id="GO:0043168">
    <property type="term" value="F:anion binding"/>
    <property type="evidence" value="ECO:0007669"/>
    <property type="project" value="UniProtKB-ARBA"/>
</dbReference>
<evidence type="ECO:0000256" key="23">
    <source>
        <dbReference type="PROSITE-ProRule" id="PRU10007"/>
    </source>
</evidence>
<evidence type="ECO:0000256" key="21">
    <source>
        <dbReference type="ARBA" id="ARBA00074690"/>
    </source>
</evidence>
<comment type="similarity">
    <text evidence="24">Belongs to the aldehyde dehydrogenase family.</text>
</comment>
<evidence type="ECO:0000256" key="16">
    <source>
        <dbReference type="ARBA" id="ARBA00048142"/>
    </source>
</evidence>
<dbReference type="SUPFAM" id="SSF53720">
    <property type="entry name" value="ALDH-like"/>
    <property type="match status" value="1"/>
</dbReference>
<dbReference type="FunFam" id="1.20.5.460:FF:000001">
    <property type="entry name" value="Bifunctional protein PutA"/>
    <property type="match status" value="1"/>
</dbReference>
<sequence>MHSLTLLRVAPFKSVKSRIKTGLSSRNQHFFPANHLLTIHSFPGLQTRSHLTRLHKVATWWIFHAIDSTRRQNNRSFGMGMTTMGVKLDDATRERIKTAATRIDRTPHWLIKQAIFNYLERLESDEGLPELPALLAGAANESDEVSAAADENHQPFLEFAEQILPQSVSRAAITGAYRRAETDAVPMLLEQARLPEAIASQAHSLAYQLADKLRNQKNATGRAGMVQGLLQEFSLSSQEGVALMCLAEALLRIPDKATRDALIRDKISNGNWQSHIGRSPSLFVNAATWGLLFTGRLVSTHNEANLSRSLNRIIGKSGEPLIRKGVDMAMRLMGEQFVTGETIAEALANARKLEDKGFRYSYDMLGEAALTAADAQAYMVSYQQAIHAIGKASNGRGIYEGPGISIKLSALHPRYSRAQYDRVMEELYPRLKSLTLLARQYDIGINIDAEEADRLEISLDLLEKLCFEPELAGWNGIGFVIQAYQKRCPFVIDYLIDLASRSRRRLMIRLVKGAYWDSEIKRAQMEGLEGYPVYTRKVYTDVSYLACAKKLLGVPNLIYPQFATHNAHTLAAIYSLAGQNYYPGQYEFQCLHGMGEPLYEQVTGKVADGKLNRPCRIYAPVGTHETLLAYLVRRLLENGANTSFVNRIADTTLPLDELVADPVQAVEKMAAQEGQIGLPHPKIPLPRELYGKGRVNSAGLDLANEHRLASLSSALLNSALQKWQAKPILEQPVADGEMQPVINPAEPKDIVGYVREATEAEVDQALDSAVNNAPIWFATPPQERGAILERAAVLMEDQMQSLIGILVREAGKTFSNAIAEVREAVDFLHYYAGQVRDDFDNETHRPLGPVVCISPWNFPLAIFTGQIAAALAAGNSVLAKPAEQTPLIAAQGINILLEAGVPAGVIQLLPGRGETVGAKLTADNRVRGVMFTGSTEVASLLQRNIATRLDAQGRPTPLIAETGGMNAMIVDSSALTEQVVVDVLASAFDSAGQRCSALRVLCLQDDVADHTLKMLRGAMAECRMGNPGRLTTDIGPVIDAEAKANIENHIQTMRTKGRPVFQAVRENSEDAREWQTGTFVPPTLIELASFDELKKEVFGPVLHVVRYNRNNLNELIEQINASGYGLTLGVHTRIDETIAQVTGSAKVGNLYVNRNMVGAVVGVQPFGGEGLSGTGPKAGGPLYLYRLLANRPDNALGVTLARQDAERPVDAQLKAVLTQPLEALITWAEKRPELRAVAQQYGELAQAGTQRLLPGPTGERNTWTLMPRERVLCVADNEQDALVQLAAAAATGCEVLWPEDALHRDLAKQLPKAVSARIHFAKPDALLTQPFDAVIYHGDSDQLRELCEQVAARSGAIVSVQGFARGETNLLLERLYVERSLSVNTAAAGGNASLMTIG</sequence>
<evidence type="ECO:0000256" key="1">
    <source>
        <dbReference type="ARBA" id="ARBA00001974"/>
    </source>
</evidence>
<dbReference type="CDD" id="cd07125">
    <property type="entry name" value="ALDH_PutA-P5CDH"/>
    <property type="match status" value="1"/>
</dbReference>
<dbReference type="Gene3D" id="1.20.5.550">
    <property type="entry name" value="Single Helix bin"/>
    <property type="match status" value="1"/>
</dbReference>
<feature type="domain" description="Proline utilization A proline dehydrogenase N-terminal" evidence="28">
    <location>
        <begin position="167"/>
        <end position="214"/>
    </location>
</feature>
<evidence type="ECO:0000256" key="24">
    <source>
        <dbReference type="RuleBase" id="RU003345"/>
    </source>
</evidence>
<gene>
    <name evidence="30" type="primary">putA</name>
    <name evidence="30" type="ORF">EcWSU1_01613</name>
</gene>
<dbReference type="InterPro" id="IPR016162">
    <property type="entry name" value="Ald_DH_N"/>
</dbReference>
<dbReference type="SUPFAM" id="SSF81935">
    <property type="entry name" value="N-terminal domain of bifunctional PutA protein"/>
    <property type="match status" value="1"/>
</dbReference>
<dbReference type="Gene3D" id="3.40.605.10">
    <property type="entry name" value="Aldehyde Dehydrogenase, Chain A, domain 1"/>
    <property type="match status" value="1"/>
</dbReference>
<keyword evidence="8" id="KW-0274">FAD</keyword>
<keyword evidence="13" id="KW-0238">DNA-binding</keyword>
<dbReference type="InterPro" id="IPR016163">
    <property type="entry name" value="Ald_DH_C"/>
</dbReference>
<dbReference type="eggNOG" id="COG3905">
    <property type="taxonomic scope" value="Bacteria"/>
</dbReference>
<dbReference type="InterPro" id="IPR024082">
    <property type="entry name" value="PRODH_PutA_dom_II"/>
</dbReference>
<dbReference type="FunFam" id="1.20.5.550:FF:000001">
    <property type="entry name" value="Bifunctional protein PutA"/>
    <property type="match status" value="1"/>
</dbReference>
<dbReference type="EMBL" id="CP002886">
    <property type="protein sequence ID" value="AEW73052.1"/>
    <property type="molecule type" value="Genomic_DNA"/>
</dbReference>
<dbReference type="FunFam" id="3.40.309.10:FF:000005">
    <property type="entry name" value="1-pyrroline-5-carboxylate dehydrogenase 1"/>
    <property type="match status" value="1"/>
</dbReference>
<dbReference type="EC" id="1.2.1.88" evidence="5"/>
<evidence type="ECO:0000256" key="5">
    <source>
        <dbReference type="ARBA" id="ARBA00012884"/>
    </source>
</evidence>
<dbReference type="FunFam" id="3.20.20.220:FF:000004">
    <property type="entry name" value="Bifunctional protein PutA"/>
    <property type="match status" value="1"/>
</dbReference>
<dbReference type="InterPro" id="IPR041349">
    <property type="entry name" value="PRODH"/>
</dbReference>
<dbReference type="InterPro" id="IPR029510">
    <property type="entry name" value="Ald_DH_CS_GLU"/>
</dbReference>
<evidence type="ECO:0000313" key="30">
    <source>
        <dbReference type="EMBL" id="AEW73052.1"/>
    </source>
</evidence>
<accession>G8LIP0</accession>
<evidence type="ECO:0000256" key="9">
    <source>
        <dbReference type="ARBA" id="ARBA00023002"/>
    </source>
</evidence>
<feature type="domain" description="Aldehyde dehydrogenase" evidence="25">
    <location>
        <begin position="737"/>
        <end position="1181"/>
    </location>
</feature>
<evidence type="ECO:0000313" key="31">
    <source>
        <dbReference type="Proteomes" id="UP000007838"/>
    </source>
</evidence>
<dbReference type="InterPro" id="IPR010985">
    <property type="entry name" value="Ribbon_hlx_hlx"/>
</dbReference>
<dbReference type="STRING" id="299767.GCA_900068845_01852"/>
<dbReference type="GO" id="GO:0010133">
    <property type="term" value="P:L-proline catabolic process to L-glutamate"/>
    <property type="evidence" value="ECO:0007669"/>
    <property type="project" value="InterPro"/>
</dbReference>
<dbReference type="InterPro" id="IPR025703">
    <property type="entry name" value="Bifunct_PutA"/>
</dbReference>
<dbReference type="eggNOG" id="COG0506">
    <property type="taxonomic scope" value="Bacteria"/>
</dbReference>
<keyword evidence="7" id="KW-0285">Flavoprotein</keyword>
<dbReference type="KEGG" id="eec:EcWSU1_01613"/>
<dbReference type="NCBIfam" id="NF008772">
    <property type="entry name" value="PRK11809.1"/>
    <property type="match status" value="1"/>
</dbReference>
<comment type="pathway">
    <text evidence="3">Amino-acid degradation; L-proline degradation into L-glutamate; L-glutamate from L-proline: step 2/2.</text>
</comment>
<dbReference type="InterPro" id="IPR024090">
    <property type="entry name" value="PRODH_PutA_dom_I"/>
</dbReference>
<dbReference type="GO" id="GO:0004657">
    <property type="term" value="F:proline dehydrogenase activity"/>
    <property type="evidence" value="ECO:0007669"/>
    <property type="project" value="UniProtKB-EC"/>
</dbReference>
<comment type="function">
    <text evidence="18">Oxidizes proline to glutamate for use as a carbon and nitrogen source and also function as a transcriptional repressor of the put operon.</text>
</comment>
<dbReference type="Pfam" id="PF00171">
    <property type="entry name" value="Aldedh"/>
    <property type="match status" value="1"/>
</dbReference>
<protein>
    <recommendedName>
        <fullName evidence="21">Bifunctional protein PutA</fullName>
        <ecNumber evidence="5">1.2.1.88</ecNumber>
        <ecNumber evidence="4">1.5.5.2</ecNumber>
    </recommendedName>
</protein>
<dbReference type="InterPro" id="IPR015590">
    <property type="entry name" value="Aldehyde_DH_dom"/>
</dbReference>
<evidence type="ECO:0000256" key="3">
    <source>
        <dbReference type="ARBA" id="ARBA00004786"/>
    </source>
</evidence>
<dbReference type="Gene3D" id="1.20.5.460">
    <property type="entry name" value="Single helix bin"/>
    <property type="match status" value="1"/>
</dbReference>
<comment type="catalytic activity">
    <reaction evidence="16">
        <text>L-glutamate 5-semialdehyde + NAD(+) + H2O = L-glutamate + NADH + 2 H(+)</text>
        <dbReference type="Rhea" id="RHEA:30235"/>
        <dbReference type="ChEBI" id="CHEBI:15377"/>
        <dbReference type="ChEBI" id="CHEBI:15378"/>
        <dbReference type="ChEBI" id="CHEBI:29985"/>
        <dbReference type="ChEBI" id="CHEBI:57540"/>
        <dbReference type="ChEBI" id="CHEBI:57945"/>
        <dbReference type="ChEBI" id="CHEBI:58066"/>
        <dbReference type="EC" id="1.2.1.88"/>
    </reaction>
</comment>
<evidence type="ECO:0000256" key="18">
    <source>
        <dbReference type="ARBA" id="ARBA00053944"/>
    </source>
</evidence>
<dbReference type="NCBIfam" id="NF008869">
    <property type="entry name" value="PRK11904.1"/>
    <property type="match status" value="1"/>
</dbReference>
<dbReference type="GO" id="GO:0009898">
    <property type="term" value="C:cytoplasmic side of plasma membrane"/>
    <property type="evidence" value="ECO:0007669"/>
    <property type="project" value="TreeGrafter"/>
</dbReference>
<dbReference type="InterPro" id="IPR050485">
    <property type="entry name" value="Proline_metab_enzyme"/>
</dbReference>
<evidence type="ECO:0000256" key="22">
    <source>
        <dbReference type="PIRSR" id="PIRSR000197-1"/>
    </source>
</evidence>
<evidence type="ECO:0000256" key="7">
    <source>
        <dbReference type="ARBA" id="ARBA00022630"/>
    </source>
</evidence>
<evidence type="ECO:0000256" key="15">
    <source>
        <dbReference type="ARBA" id="ARBA00023268"/>
    </source>
</evidence>
<evidence type="ECO:0000259" key="25">
    <source>
        <dbReference type="Pfam" id="PF00171"/>
    </source>
</evidence>
<keyword evidence="12" id="KW-0642">Proline metabolism</keyword>
<dbReference type="GO" id="GO:1901363">
    <property type="term" value="F:heterocyclic compound binding"/>
    <property type="evidence" value="ECO:0007669"/>
    <property type="project" value="UniProtKB-ARBA"/>
</dbReference>
<comment type="similarity">
    <text evidence="20">In the C-terminal section; belongs to the aldehyde dehydrogenase family.</text>
</comment>
<dbReference type="Pfam" id="PF21775">
    <property type="entry name" value="PutA_1st"/>
    <property type="match status" value="1"/>
</dbReference>
<proteinExistence type="inferred from homology"/>
<dbReference type="GO" id="GO:0000976">
    <property type="term" value="F:transcription cis-regulatory region binding"/>
    <property type="evidence" value="ECO:0007669"/>
    <property type="project" value="UniProtKB-ARBA"/>
</dbReference>
<comment type="similarity">
    <text evidence="19">In the N-terminal section; belongs to the proline dehydrogenase family.</text>
</comment>
<dbReference type="Pfam" id="PF18327">
    <property type="entry name" value="PRODH"/>
    <property type="match status" value="1"/>
</dbReference>
<evidence type="ECO:0000259" key="26">
    <source>
        <dbReference type="Pfam" id="PF01619"/>
    </source>
</evidence>
<keyword evidence="6" id="KW-0678">Repressor</keyword>
<feature type="domain" description="Proline dehydrogenase" evidence="26">
    <location>
        <begin position="346"/>
        <end position="647"/>
    </location>
</feature>
<comment type="cofactor">
    <cofactor evidence="1">
        <name>FAD</name>
        <dbReference type="ChEBI" id="CHEBI:57692"/>
    </cofactor>
</comment>
<evidence type="ECO:0000256" key="19">
    <source>
        <dbReference type="ARBA" id="ARBA00060889"/>
    </source>
</evidence>
<dbReference type="PROSITE" id="PS00070">
    <property type="entry name" value="ALDEHYDE_DEHYDR_CYS"/>
    <property type="match status" value="1"/>
</dbReference>
<dbReference type="EC" id="1.5.5.2" evidence="4"/>
<dbReference type="FunFam" id="3.40.605.10:FF:000017">
    <property type="entry name" value="Bifunctional protein PutA"/>
    <property type="match status" value="1"/>
</dbReference>
<dbReference type="InterPro" id="IPR013321">
    <property type="entry name" value="Arc_rbn_hlx_hlx"/>
</dbReference>
<evidence type="ECO:0000256" key="13">
    <source>
        <dbReference type="ARBA" id="ARBA00023125"/>
    </source>
</evidence>
<evidence type="ECO:0000256" key="11">
    <source>
        <dbReference type="ARBA" id="ARBA00023027"/>
    </source>
</evidence>
<reference evidence="30 31" key="1">
    <citation type="journal article" date="2011" name="Stand. Genomic Sci.">
        <title>Complete genome of the onion pathogen Enterobacter cloacae EcWSU1.</title>
        <authorList>
            <person name="Humann J.L."/>
            <person name="Wildung M."/>
            <person name="Cheng C.H."/>
            <person name="Lee T."/>
            <person name="Stewart J.E."/>
            <person name="Drew J.C."/>
            <person name="Triplett E.W."/>
            <person name="Main D."/>
            <person name="Schroeder B.K."/>
        </authorList>
    </citation>
    <scope>NUCLEOTIDE SEQUENCE [LARGE SCALE GENOMIC DNA]</scope>
    <source>
        <strain evidence="30 31">EcWSU1</strain>
    </source>
</reference>
<dbReference type="InterPro" id="IPR029041">
    <property type="entry name" value="FAD-linked_oxidoreductase-like"/>
</dbReference>
<dbReference type="HOGENOM" id="CLU_005682_1_1_6"/>
<dbReference type="SUPFAM" id="SSF47598">
    <property type="entry name" value="Ribbon-helix-helix"/>
    <property type="match status" value="1"/>
</dbReference>
<evidence type="ECO:0000256" key="10">
    <source>
        <dbReference type="ARBA" id="ARBA00023015"/>
    </source>
</evidence>
<dbReference type="Pfam" id="PF14850">
    <property type="entry name" value="Pro_dh-DNA_bdg"/>
    <property type="match status" value="1"/>
</dbReference>
<evidence type="ECO:0000256" key="14">
    <source>
        <dbReference type="ARBA" id="ARBA00023163"/>
    </source>
</evidence>
<keyword evidence="11" id="KW-0520">NAD</keyword>
<dbReference type="SUPFAM" id="SSF51730">
    <property type="entry name" value="FAD-linked oxidoreductase"/>
    <property type="match status" value="1"/>
</dbReference>
<dbReference type="PROSITE" id="PS00687">
    <property type="entry name" value="ALDEHYDE_DEHYDR_GLU"/>
    <property type="match status" value="1"/>
</dbReference>
<dbReference type="InterPro" id="IPR016161">
    <property type="entry name" value="Ald_DH/histidinol_DH"/>
</dbReference>
<evidence type="ECO:0000259" key="27">
    <source>
        <dbReference type="Pfam" id="PF14850"/>
    </source>
</evidence>
<dbReference type="Gene3D" id="3.40.309.10">
    <property type="entry name" value="Aldehyde Dehydrogenase, Chain A, domain 2"/>
    <property type="match status" value="1"/>
</dbReference>
<keyword evidence="10" id="KW-0805">Transcription regulation</keyword>
<dbReference type="PANTHER" id="PTHR42862:SF1">
    <property type="entry name" value="DELTA-1-PYRROLINE-5-CARBOXYLATE DEHYDROGENASE 2, ISOFORM A-RELATED"/>
    <property type="match status" value="1"/>
</dbReference>
<dbReference type="PIRSF" id="PIRSF000197">
    <property type="entry name" value="Bifunct_PutA"/>
    <property type="match status" value="1"/>
</dbReference>
<dbReference type="NCBIfam" id="TIGR01238">
    <property type="entry name" value="D1pyr5carbox3"/>
    <property type="match status" value="1"/>
</dbReference>
<comment type="catalytic activity">
    <reaction evidence="17">
        <text>L-proline + a quinone = (S)-1-pyrroline-5-carboxylate + a quinol + H(+)</text>
        <dbReference type="Rhea" id="RHEA:23784"/>
        <dbReference type="ChEBI" id="CHEBI:15378"/>
        <dbReference type="ChEBI" id="CHEBI:17388"/>
        <dbReference type="ChEBI" id="CHEBI:24646"/>
        <dbReference type="ChEBI" id="CHEBI:60039"/>
        <dbReference type="ChEBI" id="CHEBI:132124"/>
        <dbReference type="EC" id="1.5.5.2"/>
    </reaction>
</comment>
<dbReference type="eggNOG" id="COG4230">
    <property type="taxonomic scope" value="Bacteria"/>
</dbReference>
<keyword evidence="9 24" id="KW-0560">Oxidoreductase</keyword>
<evidence type="ECO:0000259" key="28">
    <source>
        <dbReference type="Pfam" id="PF18327"/>
    </source>
</evidence>
<evidence type="ECO:0000256" key="8">
    <source>
        <dbReference type="ARBA" id="ARBA00022827"/>
    </source>
</evidence>
<evidence type="ECO:0000256" key="20">
    <source>
        <dbReference type="ARBA" id="ARBA00060911"/>
    </source>
</evidence>
<keyword evidence="15" id="KW-0511">Multifunctional enzyme</keyword>
<evidence type="ECO:0000259" key="29">
    <source>
        <dbReference type="Pfam" id="PF21775"/>
    </source>
</evidence>
<dbReference type="InterPro" id="IPR005933">
    <property type="entry name" value="PutA_C"/>
</dbReference>
<dbReference type="Gene3D" id="1.10.1220.10">
    <property type="entry name" value="Met repressor-like"/>
    <property type="match status" value="1"/>
</dbReference>
<feature type="domain" description="Proline dehydrogenase PutA" evidence="27">
    <location>
        <begin position="226"/>
        <end position="337"/>
    </location>
</feature>
<evidence type="ECO:0000256" key="6">
    <source>
        <dbReference type="ARBA" id="ARBA00022491"/>
    </source>
</evidence>
<dbReference type="InterPro" id="IPR016160">
    <property type="entry name" value="Ald_DH_CS_CYS"/>
</dbReference>
<dbReference type="Gene3D" id="3.20.20.220">
    <property type="match status" value="1"/>
</dbReference>
<organism evidence="30 31">
    <name type="scientific">Enterobacter ludwigii</name>
    <dbReference type="NCBI Taxonomy" id="299767"/>
    <lineage>
        <taxon>Bacteria</taxon>
        <taxon>Pseudomonadati</taxon>
        <taxon>Pseudomonadota</taxon>
        <taxon>Gammaproteobacteria</taxon>
        <taxon>Enterobacterales</taxon>
        <taxon>Enterobacteriaceae</taxon>
        <taxon>Enterobacter</taxon>
        <taxon>Enterobacter cloacae complex</taxon>
    </lineage>
</organism>
<dbReference type="Proteomes" id="UP000007838">
    <property type="component" value="Chromosome"/>
</dbReference>
<name>G8LIP0_9ENTR</name>
<dbReference type="InterPro" id="IPR048798">
    <property type="entry name" value="PutA_RHH"/>
</dbReference>
<dbReference type="Pfam" id="PF01619">
    <property type="entry name" value="Pro_dh"/>
    <property type="match status" value="1"/>
</dbReference>
<dbReference type="CDD" id="cd22233">
    <property type="entry name" value="RHH_CopAso-like"/>
    <property type="match status" value="1"/>
</dbReference>
<feature type="domain" description="PutA RHH" evidence="29">
    <location>
        <begin position="89"/>
        <end position="121"/>
    </location>
</feature>
<evidence type="ECO:0000256" key="12">
    <source>
        <dbReference type="ARBA" id="ARBA00023062"/>
    </source>
</evidence>
<feature type="active site" evidence="22 23">
    <location>
        <position position="961"/>
    </location>
</feature>
<dbReference type="PANTHER" id="PTHR42862">
    <property type="entry name" value="DELTA-1-PYRROLINE-5-CARBOXYLATE DEHYDROGENASE 1, ISOFORM A-RELATED"/>
    <property type="match status" value="1"/>
</dbReference>
<keyword evidence="14" id="KW-0804">Transcription</keyword>
<evidence type="ECO:0000256" key="17">
    <source>
        <dbReference type="ARBA" id="ARBA00048779"/>
    </source>
</evidence>